<gene>
    <name evidence="4" type="ordered locus">M5M_14930</name>
</gene>
<dbReference type="SMART" id="SM00382">
    <property type="entry name" value="AAA"/>
    <property type="match status" value="1"/>
</dbReference>
<dbReference type="Pfam" id="PF25601">
    <property type="entry name" value="AAA_lid_14"/>
    <property type="match status" value="1"/>
</dbReference>
<keyword evidence="5" id="KW-1185">Reference proteome</keyword>
<dbReference type="GO" id="GO:0005524">
    <property type="term" value="F:ATP binding"/>
    <property type="evidence" value="ECO:0007669"/>
    <property type="project" value="UniProtKB-KW"/>
</dbReference>
<dbReference type="PROSITE" id="PS50045">
    <property type="entry name" value="SIGMA54_INTERACT_4"/>
    <property type="match status" value="1"/>
</dbReference>
<organism evidence="4 5">
    <name type="scientific">Simiduia agarivorans (strain DSM 21679 / JCM 13881 / BCRC 17597 / SA1)</name>
    <dbReference type="NCBI Taxonomy" id="1117647"/>
    <lineage>
        <taxon>Bacteria</taxon>
        <taxon>Pseudomonadati</taxon>
        <taxon>Pseudomonadota</taxon>
        <taxon>Gammaproteobacteria</taxon>
        <taxon>Cellvibrionales</taxon>
        <taxon>Cellvibrionaceae</taxon>
        <taxon>Simiduia</taxon>
    </lineage>
</organism>
<dbReference type="InterPro" id="IPR027417">
    <property type="entry name" value="P-loop_NTPase"/>
</dbReference>
<dbReference type="Gene3D" id="3.40.50.300">
    <property type="entry name" value="P-loop containing nucleotide triphosphate hydrolases"/>
    <property type="match status" value="1"/>
</dbReference>
<evidence type="ECO:0000256" key="1">
    <source>
        <dbReference type="ARBA" id="ARBA00022741"/>
    </source>
</evidence>
<dbReference type="InterPro" id="IPR025943">
    <property type="entry name" value="Sigma_54_int_dom_ATP-bd_2"/>
</dbReference>
<dbReference type="EMBL" id="CP003746">
    <property type="protein sequence ID" value="AFV00121.1"/>
    <property type="molecule type" value="Genomic_DNA"/>
</dbReference>
<feature type="domain" description="Sigma-54 factor interaction" evidence="3">
    <location>
        <begin position="123"/>
        <end position="338"/>
    </location>
</feature>
<reference evidence="4 5" key="1">
    <citation type="journal article" date="2013" name="Genome Announc.">
        <title>Complete genome sequence of Simiduia agarivorans SA1(T), a marine bacterium able to degrade a variety of polysaccharides.</title>
        <authorList>
            <person name="Lin S.Y."/>
            <person name="Shieh W.Y."/>
            <person name="Chen J.S."/>
            <person name="Tang S.L."/>
        </authorList>
    </citation>
    <scope>NUCLEOTIDE SEQUENCE [LARGE SCALE GENOMIC DNA]</scope>
    <source>
        <strain evidence="5">DSM 21679 / JCM 13881 / BCRC 17597 / SA1</strain>
    </source>
</reference>
<dbReference type="InterPro" id="IPR002078">
    <property type="entry name" value="Sigma_54_int"/>
</dbReference>
<dbReference type="CDD" id="cd00009">
    <property type="entry name" value="AAA"/>
    <property type="match status" value="1"/>
</dbReference>
<accession>K4KPG0</accession>
<protein>
    <submittedName>
        <fullName evidence="4">Sigma 54 interacting domain-containing protein</fullName>
    </submittedName>
</protein>
<dbReference type="InterPro" id="IPR003593">
    <property type="entry name" value="AAA+_ATPase"/>
</dbReference>
<evidence type="ECO:0000313" key="4">
    <source>
        <dbReference type="EMBL" id="AFV00121.1"/>
    </source>
</evidence>
<dbReference type="STRING" id="1117647.M5M_14930"/>
<dbReference type="GO" id="GO:0006355">
    <property type="term" value="P:regulation of DNA-templated transcription"/>
    <property type="evidence" value="ECO:0007669"/>
    <property type="project" value="InterPro"/>
</dbReference>
<dbReference type="KEGG" id="saga:M5M_14930"/>
<evidence type="ECO:0000256" key="2">
    <source>
        <dbReference type="ARBA" id="ARBA00022840"/>
    </source>
</evidence>
<dbReference type="PROSITE" id="PS00676">
    <property type="entry name" value="SIGMA54_INTERACT_2"/>
    <property type="match status" value="1"/>
</dbReference>
<dbReference type="HOGENOM" id="CLU_000445_0_7_6"/>
<name>K4KPG0_SIMAS</name>
<dbReference type="AlphaFoldDB" id="K4KPG0"/>
<dbReference type="Pfam" id="PF00158">
    <property type="entry name" value="Sigma54_activat"/>
    <property type="match status" value="1"/>
</dbReference>
<dbReference type="InterPro" id="IPR025662">
    <property type="entry name" value="Sigma_54_int_dom_ATP-bd_1"/>
</dbReference>
<dbReference type="PANTHER" id="PTHR32071">
    <property type="entry name" value="TRANSCRIPTIONAL REGULATORY PROTEIN"/>
    <property type="match status" value="1"/>
</dbReference>
<dbReference type="PROSITE" id="PS00675">
    <property type="entry name" value="SIGMA54_INTERACT_1"/>
    <property type="match status" value="1"/>
</dbReference>
<dbReference type="Proteomes" id="UP000000466">
    <property type="component" value="Chromosome"/>
</dbReference>
<proteinExistence type="predicted"/>
<dbReference type="eggNOG" id="COG2204">
    <property type="taxonomic scope" value="Bacteria"/>
</dbReference>
<sequence length="432" mass="47375">MSLAVYPMVVPGVAESHRAQCLESLQQAGVSVCTQPFPLSPCLVVASESCSDEPDVIPPGVGLNCLLWFGAPTEKFWRLACRCSLWLLWDERQASPVHPLREKLQALTSAQANIERALDAQGLVAQSASMRQVLFHLYTAARRGVDVLLQGESGTGKEQLARLYHQFRRCDGDLATLDCTTLDEGLAGSELFGHERGAFTSAHRSRDGVIADADNGTLFLDEIGDLPLAIQPKLLRTIQERQYRRVGGNQWMTSTFGLVCASHVALESAVDAGNFRLDLYHRIAACVIMVPPLRERVEDIVPLAEHYFASRCGDGVSLSGPLRQWLCQYHYPGNVRELYQRLRLIQPEAGAAQACLSDMVMPCSIPERSATGDNWIHQSVSAGLGLDAIKERATREAKASALRLCDDSCKQAAQLLGVSERTLQLYKSELSG</sequence>
<keyword evidence="2" id="KW-0067">ATP-binding</keyword>
<dbReference type="Gene3D" id="1.10.8.60">
    <property type="match status" value="1"/>
</dbReference>
<keyword evidence="1" id="KW-0547">Nucleotide-binding</keyword>
<dbReference type="SUPFAM" id="SSF52540">
    <property type="entry name" value="P-loop containing nucleoside triphosphate hydrolases"/>
    <property type="match status" value="1"/>
</dbReference>
<evidence type="ECO:0000313" key="5">
    <source>
        <dbReference type="Proteomes" id="UP000000466"/>
    </source>
</evidence>
<dbReference type="InterPro" id="IPR058031">
    <property type="entry name" value="AAA_lid_NorR"/>
</dbReference>
<evidence type="ECO:0000259" key="3">
    <source>
        <dbReference type="PROSITE" id="PS50045"/>
    </source>
</evidence>